<gene>
    <name evidence="1" type="ORF">LMG32289_05511</name>
</gene>
<dbReference type="EMBL" id="CAJZAG010000012">
    <property type="protein sequence ID" value="CAG9184106.1"/>
    <property type="molecule type" value="Genomic_DNA"/>
</dbReference>
<name>A0ABM8XV76_9BURK</name>
<comment type="caution">
    <text evidence="1">The sequence shown here is derived from an EMBL/GenBank/DDBJ whole genome shotgun (WGS) entry which is preliminary data.</text>
</comment>
<reference evidence="1 2" key="1">
    <citation type="submission" date="2021-08" db="EMBL/GenBank/DDBJ databases">
        <authorList>
            <person name="Peeters C."/>
        </authorList>
    </citation>
    <scope>NUCLEOTIDE SEQUENCE [LARGE SCALE GENOMIC DNA]</scope>
    <source>
        <strain evidence="1 2">LMG 32289</strain>
    </source>
</reference>
<accession>A0ABM8XV76</accession>
<evidence type="ECO:0000313" key="1">
    <source>
        <dbReference type="EMBL" id="CAG9184106.1"/>
    </source>
</evidence>
<organism evidence="1 2">
    <name type="scientific">Cupriavidus pampae</name>
    <dbReference type="NCBI Taxonomy" id="659251"/>
    <lineage>
        <taxon>Bacteria</taxon>
        <taxon>Pseudomonadati</taxon>
        <taxon>Pseudomonadota</taxon>
        <taxon>Betaproteobacteria</taxon>
        <taxon>Burkholderiales</taxon>
        <taxon>Burkholderiaceae</taxon>
        <taxon>Cupriavidus</taxon>
    </lineage>
</organism>
<sequence length="73" mass="8069">MKAAQIKTVVSELVDRIEWTDLRRGKMHIRQGANVYLIDVAGLPDAAHIARMVADAPRYALNLIHVAGSQYAV</sequence>
<evidence type="ECO:0000313" key="2">
    <source>
        <dbReference type="Proteomes" id="UP000706525"/>
    </source>
</evidence>
<proteinExistence type="predicted"/>
<keyword evidence="2" id="KW-1185">Reference proteome</keyword>
<protein>
    <submittedName>
        <fullName evidence="1">Uncharacterized protein</fullName>
    </submittedName>
</protein>
<dbReference type="RefSeq" id="WP_223994151.1">
    <property type="nucleotide sequence ID" value="NZ_CAJZAG010000012.1"/>
</dbReference>
<dbReference type="Proteomes" id="UP000706525">
    <property type="component" value="Unassembled WGS sequence"/>
</dbReference>